<dbReference type="SUPFAM" id="SSF53901">
    <property type="entry name" value="Thiolase-like"/>
    <property type="match status" value="2"/>
</dbReference>
<dbReference type="Gene3D" id="3.40.47.10">
    <property type="match status" value="1"/>
</dbReference>
<dbReference type="PANTHER" id="PTHR42870:SF6">
    <property type="entry name" value="ACETYL-COA C-ACYLTRANSFERASE"/>
    <property type="match status" value="1"/>
</dbReference>
<evidence type="ECO:0000313" key="3">
    <source>
        <dbReference type="EMBL" id="AIE92740.1"/>
    </source>
</evidence>
<keyword evidence="3" id="KW-0012">Acyltransferase</keyword>
<feature type="domain" description="Thiolase C-terminal" evidence="2">
    <location>
        <begin position="127"/>
        <end position="188"/>
    </location>
</feature>
<evidence type="ECO:0000256" key="1">
    <source>
        <dbReference type="ARBA" id="ARBA00023229"/>
    </source>
</evidence>
<dbReference type="PANTHER" id="PTHR42870">
    <property type="entry name" value="ACETYL-COA C-ACETYLTRANSFERASE"/>
    <property type="match status" value="1"/>
</dbReference>
<dbReference type="GO" id="GO:0008299">
    <property type="term" value="P:isoprenoid biosynthetic process"/>
    <property type="evidence" value="ECO:0007669"/>
    <property type="project" value="UniProtKB-KW"/>
</dbReference>
<dbReference type="GO" id="GO:0003985">
    <property type="term" value="F:acetyl-CoA C-acetyltransferase activity"/>
    <property type="evidence" value="ECO:0007669"/>
    <property type="project" value="UniProtKB-EC"/>
</dbReference>
<keyword evidence="1" id="KW-0414">Isoprene biosynthesis</keyword>
<organism evidence="3">
    <name type="scientific">uncultured marine thaumarchaeote AD1000_26_G12</name>
    <dbReference type="NCBI Taxonomy" id="1455904"/>
    <lineage>
        <taxon>Archaea</taxon>
        <taxon>Nitrososphaerota</taxon>
        <taxon>environmental samples</taxon>
    </lineage>
</organism>
<dbReference type="EMBL" id="KF900375">
    <property type="protein sequence ID" value="AIE92740.1"/>
    <property type="molecule type" value="Genomic_DNA"/>
</dbReference>
<dbReference type="InterPro" id="IPR055140">
    <property type="entry name" value="Thiolase_C_2"/>
</dbReference>
<proteinExistence type="predicted"/>
<evidence type="ECO:0000259" key="2">
    <source>
        <dbReference type="Pfam" id="PF22691"/>
    </source>
</evidence>
<dbReference type="Pfam" id="PF22691">
    <property type="entry name" value="Thiolase_C_1"/>
    <property type="match status" value="1"/>
</dbReference>
<accession>A0A075FMF9</accession>
<keyword evidence="3" id="KW-0808">Transferase</keyword>
<name>A0A075FMF9_9ARCH</name>
<reference evidence="3" key="1">
    <citation type="journal article" date="2014" name="Genome Biol. Evol.">
        <title>Pangenome evidence for extensive interdomain horizontal transfer affecting lineage core and shell genes in uncultured planktonic thaumarchaeota and euryarchaeota.</title>
        <authorList>
            <person name="Deschamps P."/>
            <person name="Zivanovic Y."/>
            <person name="Moreira D."/>
            <person name="Rodriguez-Valera F."/>
            <person name="Lopez-Garcia P."/>
        </authorList>
    </citation>
    <scope>NUCLEOTIDE SEQUENCE</scope>
</reference>
<sequence>MVLVAGGDTIGNPGQVLEWDKTRGEFNHPIYWGSLFTKHHKRKFNTTEEELAIVSAKNHKHAIDNPNSYSHDAYTISQIMNSKQITDDLRILDCSFACSGSSSLLLASEDIIKKFTDTPIWISGIGQKTDSASFAKNDLSELSTTRMASNDAYSMANTNPNEIDVAEVHDAFSVCELMAVESLGLSKNRKCSIY</sequence>
<dbReference type="InterPro" id="IPR016039">
    <property type="entry name" value="Thiolase-like"/>
</dbReference>
<gene>
    <name evidence="3" type="primary">atoB</name>
</gene>
<protein>
    <submittedName>
        <fullName evidence="3">Propanoyl-CoA C-acyltransferase (AtoB)</fullName>
        <ecNumber evidence="3">2.3.1.9</ecNumber>
    </submittedName>
</protein>
<dbReference type="AlphaFoldDB" id="A0A075FMF9"/>
<dbReference type="EC" id="2.3.1.9" evidence="3"/>